<accession>A0A811V9G7</accession>
<sequence>MDMHKFICYYSCCCKRCVQMQMCVKVFLFYFFSYIFHLLLLPLLLLPALNALLLAQQSRKCQQALTVICDRTPAAGQRQIKTQMLIISLVNMEKAYNNMITTTITTKTKPRQ</sequence>
<evidence type="ECO:0000313" key="3">
    <source>
        <dbReference type="Proteomes" id="UP000606786"/>
    </source>
</evidence>
<keyword evidence="1" id="KW-0472">Membrane</keyword>
<evidence type="ECO:0000256" key="1">
    <source>
        <dbReference type="SAM" id="Phobius"/>
    </source>
</evidence>
<dbReference type="AlphaFoldDB" id="A0A811V9G7"/>
<keyword evidence="1" id="KW-1133">Transmembrane helix</keyword>
<keyword evidence="1" id="KW-0812">Transmembrane</keyword>
<reference evidence="2" key="1">
    <citation type="submission" date="2020-11" db="EMBL/GenBank/DDBJ databases">
        <authorList>
            <person name="Whitehead M."/>
        </authorList>
    </citation>
    <scope>NUCLEOTIDE SEQUENCE</scope>
    <source>
        <strain evidence="2">EGII</strain>
    </source>
</reference>
<proteinExistence type="predicted"/>
<dbReference type="EMBL" id="CAJHJT010000056">
    <property type="protein sequence ID" value="CAD7011980.1"/>
    <property type="molecule type" value="Genomic_DNA"/>
</dbReference>
<evidence type="ECO:0000313" key="2">
    <source>
        <dbReference type="EMBL" id="CAD7011980.1"/>
    </source>
</evidence>
<comment type="caution">
    <text evidence="2">The sequence shown here is derived from an EMBL/GenBank/DDBJ whole genome shotgun (WGS) entry which is preliminary data.</text>
</comment>
<feature type="transmembrane region" description="Helical" evidence="1">
    <location>
        <begin position="28"/>
        <end position="55"/>
    </location>
</feature>
<gene>
    <name evidence="2" type="ORF">CCAP1982_LOCUS20091</name>
</gene>
<keyword evidence="3" id="KW-1185">Reference proteome</keyword>
<protein>
    <submittedName>
        <fullName evidence="2">(Mediterranean fruit fly) hypothetical protein</fullName>
    </submittedName>
</protein>
<organism evidence="2 3">
    <name type="scientific">Ceratitis capitata</name>
    <name type="common">Mediterranean fruit fly</name>
    <name type="synonym">Tephritis capitata</name>
    <dbReference type="NCBI Taxonomy" id="7213"/>
    <lineage>
        <taxon>Eukaryota</taxon>
        <taxon>Metazoa</taxon>
        <taxon>Ecdysozoa</taxon>
        <taxon>Arthropoda</taxon>
        <taxon>Hexapoda</taxon>
        <taxon>Insecta</taxon>
        <taxon>Pterygota</taxon>
        <taxon>Neoptera</taxon>
        <taxon>Endopterygota</taxon>
        <taxon>Diptera</taxon>
        <taxon>Brachycera</taxon>
        <taxon>Muscomorpha</taxon>
        <taxon>Tephritoidea</taxon>
        <taxon>Tephritidae</taxon>
        <taxon>Ceratitis</taxon>
        <taxon>Ceratitis</taxon>
    </lineage>
</organism>
<dbReference type="Proteomes" id="UP000606786">
    <property type="component" value="Unassembled WGS sequence"/>
</dbReference>
<name>A0A811V9G7_CERCA</name>